<dbReference type="Gene3D" id="3.30.70.2450">
    <property type="match status" value="1"/>
</dbReference>
<dbReference type="SUPFAM" id="SSF51905">
    <property type="entry name" value="FAD/NAD(P)-binding domain"/>
    <property type="match status" value="1"/>
</dbReference>
<keyword evidence="5" id="KW-1133">Transmembrane helix</keyword>
<dbReference type="PANTHER" id="PTHR43476">
    <property type="entry name" value="3-(3-HYDROXY-PHENYL)PROPIONATE/3-HYDROXYCINNAMIC ACID HYDROXYLASE"/>
    <property type="match status" value="1"/>
</dbReference>
<keyword evidence="5" id="KW-0812">Transmembrane</keyword>
<proteinExistence type="predicted"/>
<keyword evidence="4" id="KW-0520">NAD</keyword>
<accession>A0ABR4P198</accession>
<dbReference type="EMBL" id="JBFCZG010000011">
    <property type="protein sequence ID" value="KAL3417079.1"/>
    <property type="molecule type" value="Genomic_DNA"/>
</dbReference>
<organism evidence="7 8">
    <name type="scientific">Phlyctema vagabunda</name>
    <dbReference type="NCBI Taxonomy" id="108571"/>
    <lineage>
        <taxon>Eukaryota</taxon>
        <taxon>Fungi</taxon>
        <taxon>Dikarya</taxon>
        <taxon>Ascomycota</taxon>
        <taxon>Pezizomycotina</taxon>
        <taxon>Leotiomycetes</taxon>
        <taxon>Helotiales</taxon>
        <taxon>Dermateaceae</taxon>
        <taxon>Phlyctema</taxon>
    </lineage>
</organism>
<evidence type="ECO:0000256" key="2">
    <source>
        <dbReference type="ARBA" id="ARBA00022827"/>
    </source>
</evidence>
<evidence type="ECO:0000256" key="3">
    <source>
        <dbReference type="ARBA" id="ARBA00023002"/>
    </source>
</evidence>
<keyword evidence="1" id="KW-0285">Flavoprotein</keyword>
<evidence type="ECO:0000256" key="1">
    <source>
        <dbReference type="ARBA" id="ARBA00022630"/>
    </source>
</evidence>
<evidence type="ECO:0000256" key="5">
    <source>
        <dbReference type="SAM" id="Phobius"/>
    </source>
</evidence>
<reference evidence="7 8" key="1">
    <citation type="submission" date="2024-06" db="EMBL/GenBank/DDBJ databases">
        <title>Complete genome of Phlyctema vagabunda strain 19-DSS-EL-015.</title>
        <authorList>
            <person name="Fiorenzani C."/>
        </authorList>
    </citation>
    <scope>NUCLEOTIDE SEQUENCE [LARGE SCALE GENOMIC DNA]</scope>
    <source>
        <strain evidence="7 8">19-DSS-EL-015</strain>
    </source>
</reference>
<feature type="transmembrane region" description="Helical" evidence="5">
    <location>
        <begin position="26"/>
        <end position="46"/>
    </location>
</feature>
<evidence type="ECO:0000259" key="6">
    <source>
        <dbReference type="Pfam" id="PF01494"/>
    </source>
</evidence>
<dbReference type="PANTHER" id="PTHR43476:SF4">
    <property type="entry name" value="BLR0106 PROTEIN"/>
    <property type="match status" value="1"/>
</dbReference>
<dbReference type="PRINTS" id="PR00420">
    <property type="entry name" value="RNGMNOXGNASE"/>
</dbReference>
<keyword evidence="3" id="KW-0560">Oxidoreductase</keyword>
<sequence length="429" mass="47320">MCAYKGTSQRGLLSISSSELNVYSSVMHVVVVGAGPTGMVLSMVLARAGIRVTLLEKESTTDERPRAAHLTPPTMRLLGRAGLAESVRRQGWTPNNFAWRKLDGTVLTSIEDFAQSKNVDSMVVLPLGPLGKIILDHASREDNITIKFNHSVVGVGQDEQSAWARVRSEDGSEFQVAGDYLVGCDGGTSSVRKSLYGPRNFPGQTWDERLIASNVIYPVEKFGWDDLNTIIHPSHRALVAKITQEGLWRVSYIEDKALSYEEARNNVANHYATLLPGNPKPEDFTLVDFSFYSQHQRCAEKFRVGRVLLAADAAHLCNPWGGMGLTGGFADVAGLAECLEGIYTGKADESILDKYDEVRRDIFHTVISPISTANYLRVASDPDKVNVLETDPFLKMVHAAKADPIVKEKLDKGAYAVLHDFTQYYNNKK</sequence>
<dbReference type="InterPro" id="IPR050631">
    <property type="entry name" value="PheA/TfdB_FAD_monoxygenase"/>
</dbReference>
<evidence type="ECO:0000313" key="7">
    <source>
        <dbReference type="EMBL" id="KAL3417079.1"/>
    </source>
</evidence>
<keyword evidence="8" id="KW-1185">Reference proteome</keyword>
<keyword evidence="5" id="KW-0472">Membrane</keyword>
<feature type="domain" description="FAD-binding" evidence="6">
    <location>
        <begin position="28"/>
        <end position="366"/>
    </location>
</feature>
<comment type="caution">
    <text evidence="7">The sequence shown here is derived from an EMBL/GenBank/DDBJ whole genome shotgun (WGS) entry which is preliminary data.</text>
</comment>
<dbReference type="InterPro" id="IPR036188">
    <property type="entry name" value="FAD/NAD-bd_sf"/>
</dbReference>
<keyword evidence="2" id="KW-0274">FAD</keyword>
<evidence type="ECO:0000313" key="8">
    <source>
        <dbReference type="Proteomes" id="UP001629113"/>
    </source>
</evidence>
<dbReference type="InterPro" id="IPR002938">
    <property type="entry name" value="FAD-bd"/>
</dbReference>
<dbReference type="Pfam" id="PF01494">
    <property type="entry name" value="FAD_binding_3"/>
    <property type="match status" value="1"/>
</dbReference>
<protein>
    <submittedName>
        <fullName evidence="7">FAD binding domain-containing protein</fullName>
    </submittedName>
</protein>
<dbReference type="Proteomes" id="UP001629113">
    <property type="component" value="Unassembled WGS sequence"/>
</dbReference>
<gene>
    <name evidence="7" type="ORF">PVAG01_11079</name>
</gene>
<name>A0ABR4P198_9HELO</name>
<dbReference type="Gene3D" id="3.50.50.60">
    <property type="entry name" value="FAD/NAD(P)-binding domain"/>
    <property type="match status" value="1"/>
</dbReference>
<evidence type="ECO:0000256" key="4">
    <source>
        <dbReference type="ARBA" id="ARBA00023027"/>
    </source>
</evidence>